<proteinExistence type="predicted"/>
<name>A0ABT9SNP0_9FLAO</name>
<organism evidence="1 2">
    <name type="scientific">Chryseobacterium lathyri</name>
    <dbReference type="NCBI Taxonomy" id="395933"/>
    <lineage>
        <taxon>Bacteria</taxon>
        <taxon>Pseudomonadati</taxon>
        <taxon>Bacteroidota</taxon>
        <taxon>Flavobacteriia</taxon>
        <taxon>Flavobacteriales</taxon>
        <taxon>Weeksellaceae</taxon>
        <taxon>Chryseobacterium group</taxon>
        <taxon>Chryseobacterium</taxon>
    </lineage>
</organism>
<accession>A0ABT9SNP0</accession>
<evidence type="ECO:0000313" key="1">
    <source>
        <dbReference type="EMBL" id="MDP9960015.1"/>
    </source>
</evidence>
<protein>
    <submittedName>
        <fullName evidence="1">Uncharacterized protein</fullName>
    </submittedName>
</protein>
<sequence length="35" mass="3800">MLKDSRICVNEEGNTGVKGEFASLAILYLTSKIKA</sequence>
<evidence type="ECO:0000313" key="2">
    <source>
        <dbReference type="Proteomes" id="UP001235513"/>
    </source>
</evidence>
<reference evidence="1 2" key="1">
    <citation type="submission" date="2023-07" db="EMBL/GenBank/DDBJ databases">
        <title>Sorghum-associated microbial communities from plants grown in Nebraska, USA.</title>
        <authorList>
            <person name="Schachtman D."/>
        </authorList>
    </citation>
    <scope>NUCLEOTIDE SEQUENCE [LARGE SCALE GENOMIC DNA]</scope>
    <source>
        <strain evidence="1 2">CC351</strain>
    </source>
</reference>
<dbReference type="Proteomes" id="UP001235513">
    <property type="component" value="Unassembled WGS sequence"/>
</dbReference>
<gene>
    <name evidence="1" type="ORF">J2T04_001894</name>
</gene>
<dbReference type="EMBL" id="JAUSRL010000002">
    <property type="protein sequence ID" value="MDP9960015.1"/>
    <property type="molecule type" value="Genomic_DNA"/>
</dbReference>
<keyword evidence="2" id="KW-1185">Reference proteome</keyword>
<comment type="caution">
    <text evidence="1">The sequence shown here is derived from an EMBL/GenBank/DDBJ whole genome shotgun (WGS) entry which is preliminary data.</text>
</comment>